<protein>
    <submittedName>
        <fullName evidence="4">FecR family protein</fullName>
    </submittedName>
</protein>
<evidence type="ECO:0000256" key="1">
    <source>
        <dbReference type="SAM" id="Phobius"/>
    </source>
</evidence>
<feature type="domain" description="FecR protein" evidence="2">
    <location>
        <begin position="172"/>
        <end position="276"/>
    </location>
</feature>
<keyword evidence="1" id="KW-0812">Transmembrane</keyword>
<feature type="transmembrane region" description="Helical" evidence="1">
    <location>
        <begin position="79"/>
        <end position="100"/>
    </location>
</feature>
<evidence type="ECO:0000259" key="2">
    <source>
        <dbReference type="Pfam" id="PF04773"/>
    </source>
</evidence>
<dbReference type="InterPro" id="IPR006860">
    <property type="entry name" value="FecR"/>
</dbReference>
<dbReference type="PANTHER" id="PTHR30273">
    <property type="entry name" value="PERIPLASMIC SIGNAL SENSOR AND SIGMA FACTOR ACTIVATOR FECR-RELATED"/>
    <property type="match status" value="1"/>
</dbReference>
<dbReference type="Gene3D" id="2.60.120.1440">
    <property type="match status" value="1"/>
</dbReference>
<reference evidence="5" key="1">
    <citation type="submission" date="2016-10" db="EMBL/GenBank/DDBJ databases">
        <authorList>
            <person name="Varghese N."/>
            <person name="Submissions S."/>
        </authorList>
    </citation>
    <scope>NUCLEOTIDE SEQUENCE [LARGE SCALE GENOMIC DNA]</scope>
    <source>
        <strain evidence="5">DSM 18130</strain>
    </source>
</reference>
<dbReference type="RefSeq" id="WP_090980287.1">
    <property type="nucleotide sequence ID" value="NZ_FOJM01000002.1"/>
</dbReference>
<dbReference type="InterPro" id="IPR032508">
    <property type="entry name" value="FecR_C"/>
</dbReference>
<dbReference type="PANTHER" id="PTHR30273:SF2">
    <property type="entry name" value="PROTEIN FECR"/>
    <property type="match status" value="1"/>
</dbReference>
<evidence type="ECO:0000259" key="3">
    <source>
        <dbReference type="Pfam" id="PF16344"/>
    </source>
</evidence>
<gene>
    <name evidence="4" type="ORF">SAMN04488511_102156</name>
</gene>
<dbReference type="OrthoDB" id="1099963at2"/>
<evidence type="ECO:0000313" key="4">
    <source>
        <dbReference type="EMBL" id="SFA40749.1"/>
    </source>
</evidence>
<dbReference type="Pfam" id="PF04773">
    <property type="entry name" value="FecR"/>
    <property type="match status" value="1"/>
</dbReference>
<dbReference type="Proteomes" id="UP000198836">
    <property type="component" value="Unassembled WGS sequence"/>
</dbReference>
<dbReference type="Gene3D" id="3.55.50.30">
    <property type="match status" value="1"/>
</dbReference>
<keyword evidence="5" id="KW-1185">Reference proteome</keyword>
<organism evidence="4 5">
    <name type="scientific">Pedobacter suwonensis</name>
    <dbReference type="NCBI Taxonomy" id="332999"/>
    <lineage>
        <taxon>Bacteria</taxon>
        <taxon>Pseudomonadati</taxon>
        <taxon>Bacteroidota</taxon>
        <taxon>Sphingobacteriia</taxon>
        <taxon>Sphingobacteriales</taxon>
        <taxon>Sphingobacteriaceae</taxon>
        <taxon>Pedobacter</taxon>
    </lineage>
</organism>
<dbReference type="EMBL" id="FOJM01000002">
    <property type="protein sequence ID" value="SFA40749.1"/>
    <property type="molecule type" value="Genomic_DNA"/>
</dbReference>
<dbReference type="GO" id="GO:0016989">
    <property type="term" value="F:sigma factor antagonist activity"/>
    <property type="evidence" value="ECO:0007669"/>
    <property type="project" value="TreeGrafter"/>
</dbReference>
<keyword evidence="1" id="KW-1133">Transmembrane helix</keyword>
<evidence type="ECO:0000313" key="5">
    <source>
        <dbReference type="Proteomes" id="UP000198836"/>
    </source>
</evidence>
<feature type="domain" description="Protein FecR C-terminal" evidence="3">
    <location>
        <begin position="317"/>
        <end position="384"/>
    </location>
</feature>
<keyword evidence="1" id="KW-0472">Membrane</keyword>
<dbReference type="Pfam" id="PF16344">
    <property type="entry name" value="FecR_C"/>
    <property type="match status" value="1"/>
</dbReference>
<sequence>MDQRDKTYSIPEIAFKWQQGTATPEEKAFYEQWYASFNDEELDLRETSYTGFDELEKSLYAKIDIGIKEEKVKPLKSKLFPIWFTSAAAILVFAIGFIAYQSGWFNMLISPEKTKSEILPGTNTAILKLSNGKILQLSNSKPGLKINSADLEYIDGSGIALDKTSAVTKEMEIKTPNGGTYQVELPDGTKVWLNASSSISLPANFSSNFERRLKLQGEAYFEVAKVNTAVNGIQKRRPFIITVNNKSVEVLGTHFNIRAYNNEQSLKATLLEGSVKVVDGNSAKKIVPGEQATAVNGLININKVDVDDVIAWKNGNFQFTNVGIERIMQDIARWYDVEVVYNGPVTKESFGGAISRNKPLQDVLSSLEETGGVHFKIEGRRIIVMP</sequence>
<dbReference type="InterPro" id="IPR012373">
    <property type="entry name" value="Ferrdict_sens_TM"/>
</dbReference>
<accession>A0A1I0SMN5</accession>
<dbReference type="STRING" id="332999.SAMN04488511_102156"/>
<proteinExistence type="predicted"/>
<name>A0A1I0SMN5_9SPHI</name>
<dbReference type="AlphaFoldDB" id="A0A1I0SMN5"/>